<organism evidence="1 2">
    <name type="scientific">Streptomyces coffeae</name>
    <dbReference type="NCBI Taxonomy" id="621382"/>
    <lineage>
        <taxon>Bacteria</taxon>
        <taxon>Bacillati</taxon>
        <taxon>Actinomycetota</taxon>
        <taxon>Actinomycetes</taxon>
        <taxon>Kitasatosporales</taxon>
        <taxon>Streptomycetaceae</taxon>
        <taxon>Streptomyces</taxon>
    </lineage>
</organism>
<gene>
    <name evidence="1" type="ORF">JK363_10015</name>
</gene>
<reference evidence="1 2" key="1">
    <citation type="submission" date="2021-01" db="EMBL/GenBank/DDBJ databases">
        <title>WGS of actinomycetes isolated from Thailand.</title>
        <authorList>
            <person name="Thawai C."/>
        </authorList>
    </citation>
    <scope>NUCLEOTIDE SEQUENCE [LARGE SCALE GENOMIC DNA]</scope>
    <source>
        <strain evidence="1 2">CA1R205</strain>
    </source>
</reference>
<comment type="caution">
    <text evidence="1">The sequence shown here is derived from an EMBL/GenBank/DDBJ whole genome shotgun (WGS) entry which is preliminary data.</text>
</comment>
<proteinExistence type="predicted"/>
<dbReference type="InterPro" id="IPR016024">
    <property type="entry name" value="ARM-type_fold"/>
</dbReference>
<evidence type="ECO:0000313" key="2">
    <source>
        <dbReference type="Proteomes" id="UP000634229"/>
    </source>
</evidence>
<dbReference type="RefSeq" id="WP_201874028.1">
    <property type="nucleotide sequence ID" value="NZ_JAERRF010000005.1"/>
</dbReference>
<dbReference type="Gene3D" id="1.25.10.10">
    <property type="entry name" value="Leucine-rich Repeat Variant"/>
    <property type="match status" value="1"/>
</dbReference>
<name>A0ABS1NAS5_9ACTN</name>
<evidence type="ECO:0000313" key="1">
    <source>
        <dbReference type="EMBL" id="MBL1097000.1"/>
    </source>
</evidence>
<dbReference type="EMBL" id="JAERRF010000005">
    <property type="protein sequence ID" value="MBL1097000.1"/>
    <property type="molecule type" value="Genomic_DNA"/>
</dbReference>
<dbReference type="InterPro" id="IPR011989">
    <property type="entry name" value="ARM-like"/>
</dbReference>
<protein>
    <recommendedName>
        <fullName evidence="3">HEAT repeat domain-containing protein</fullName>
    </recommendedName>
</protein>
<dbReference type="Proteomes" id="UP000634229">
    <property type="component" value="Unassembled WGS sequence"/>
</dbReference>
<dbReference type="SUPFAM" id="SSF48371">
    <property type="entry name" value="ARM repeat"/>
    <property type="match status" value="1"/>
</dbReference>
<sequence length="497" mass="54063">MVEGFHSFHWQDCELGDAGLNRALDELMAPTERSAYLRAFRTLLHSENTVAAGIALDHFQYSGALTRWGRESALDLHEADALTVARKLLRQPPMANGANHASALNAMMNIAQPEDADLIADALALATDVNVRSAACTAAGAALYGSEEPSLRLLTALGDLVFDEHLDIRERAQALSNVGDADCPEAIALLVRATESTELDLQVQGAIELTTRGRLPAHRERLERLVAAWPADAGSQANDVRKALSGFHSLYWTDAEWDDPELGRAHEELMFPSGAADDYHQAFRTLLRSDHPMAVGIALDHFTSYDGLREVLDPDEVDAYGPEVIARARDVLRRHGSAALHLSALNTLGSGNAEASDAEPIMDLLEHTTSGEVRDKALWVALGVLKRIETPDPRFLDLVGRCAVDQALSGHQQIALRVLGEAFGPEANPFLVRAVDSDDVDVQIDAAWQLSHPRRVEEHRELLVETVGNWPALTGRSGFLARQIRTRVLGPAASGGR</sequence>
<keyword evidence="2" id="KW-1185">Reference proteome</keyword>
<evidence type="ECO:0008006" key="3">
    <source>
        <dbReference type="Google" id="ProtNLM"/>
    </source>
</evidence>
<accession>A0ABS1NAS5</accession>